<organism evidence="3 4">
    <name type="scientific">Hufsiella ginkgonis</name>
    <dbReference type="NCBI Taxonomy" id="2695274"/>
    <lineage>
        <taxon>Bacteria</taxon>
        <taxon>Pseudomonadati</taxon>
        <taxon>Bacteroidota</taxon>
        <taxon>Sphingobacteriia</taxon>
        <taxon>Sphingobacteriales</taxon>
        <taxon>Sphingobacteriaceae</taxon>
        <taxon>Hufsiella</taxon>
    </lineage>
</organism>
<evidence type="ECO:0000313" key="4">
    <source>
        <dbReference type="Proteomes" id="UP000451233"/>
    </source>
</evidence>
<evidence type="ECO:0000256" key="1">
    <source>
        <dbReference type="SAM" id="MobiDB-lite"/>
    </source>
</evidence>
<proteinExistence type="predicted"/>
<feature type="compositionally biased region" description="Basic and acidic residues" evidence="1">
    <location>
        <begin position="26"/>
        <end position="35"/>
    </location>
</feature>
<keyword evidence="2" id="KW-1133">Transmembrane helix</keyword>
<dbReference type="EMBL" id="WVHS01000006">
    <property type="protein sequence ID" value="MXV17748.1"/>
    <property type="molecule type" value="Genomic_DNA"/>
</dbReference>
<gene>
    <name evidence="3" type="ORF">GS398_20780</name>
</gene>
<feature type="transmembrane region" description="Helical" evidence="2">
    <location>
        <begin position="51"/>
        <end position="70"/>
    </location>
</feature>
<name>A0A7K1Y3Q4_9SPHI</name>
<keyword evidence="4" id="KW-1185">Reference proteome</keyword>
<feature type="region of interest" description="Disordered" evidence="1">
    <location>
        <begin position="1"/>
        <end position="46"/>
    </location>
</feature>
<dbReference type="RefSeq" id="WP_160908760.1">
    <property type="nucleotide sequence ID" value="NZ_WVHS01000006.1"/>
</dbReference>
<sequence length="71" mass="7936">MNDDHKTGAERVDEELKASQPVETDYEAHHDDPAPPKEAVVEQDEDGAGKAMKWVIPVVVAVLFILWLIIK</sequence>
<accession>A0A7K1Y3Q4</accession>
<protein>
    <submittedName>
        <fullName evidence="3">Uncharacterized protein</fullName>
    </submittedName>
</protein>
<dbReference type="AlphaFoldDB" id="A0A7K1Y3Q4"/>
<dbReference type="Proteomes" id="UP000451233">
    <property type="component" value="Unassembled WGS sequence"/>
</dbReference>
<reference evidence="3 4" key="1">
    <citation type="submission" date="2019-11" db="EMBL/GenBank/DDBJ databases">
        <title>Pedobacter sp. HMF7056 Genome sequencing and assembly.</title>
        <authorList>
            <person name="Kang H."/>
            <person name="Kim H."/>
            <person name="Joh K."/>
        </authorList>
    </citation>
    <scope>NUCLEOTIDE SEQUENCE [LARGE SCALE GENOMIC DNA]</scope>
    <source>
        <strain evidence="3 4">HMF7056</strain>
    </source>
</reference>
<feature type="compositionally biased region" description="Basic and acidic residues" evidence="1">
    <location>
        <begin position="1"/>
        <end position="17"/>
    </location>
</feature>
<evidence type="ECO:0000256" key="2">
    <source>
        <dbReference type="SAM" id="Phobius"/>
    </source>
</evidence>
<keyword evidence="2" id="KW-0812">Transmembrane</keyword>
<comment type="caution">
    <text evidence="3">The sequence shown here is derived from an EMBL/GenBank/DDBJ whole genome shotgun (WGS) entry which is preliminary data.</text>
</comment>
<evidence type="ECO:0000313" key="3">
    <source>
        <dbReference type="EMBL" id="MXV17748.1"/>
    </source>
</evidence>
<keyword evidence="2" id="KW-0472">Membrane</keyword>